<dbReference type="InterPro" id="IPR035965">
    <property type="entry name" value="PAS-like_dom_sf"/>
</dbReference>
<protein>
    <submittedName>
        <fullName evidence="4">Bacteriophytochrome cph2</fullName>
    </submittedName>
</protein>
<dbReference type="PANTHER" id="PTHR33121:SF70">
    <property type="entry name" value="SIGNALING PROTEIN YKOW"/>
    <property type="match status" value="1"/>
</dbReference>
<dbReference type="InterPro" id="IPR013655">
    <property type="entry name" value="PAS_fold_3"/>
</dbReference>
<dbReference type="PROSITE" id="PS50883">
    <property type="entry name" value="EAL"/>
    <property type="match status" value="1"/>
</dbReference>
<dbReference type="InterPro" id="IPR001633">
    <property type="entry name" value="EAL_dom"/>
</dbReference>
<dbReference type="InterPro" id="IPR050706">
    <property type="entry name" value="Cyclic-di-GMP_PDE-like"/>
</dbReference>
<accession>A0A173XK39</accession>
<feature type="transmembrane region" description="Helical" evidence="1">
    <location>
        <begin position="199"/>
        <end position="221"/>
    </location>
</feature>
<dbReference type="Gene3D" id="3.30.450.20">
    <property type="entry name" value="PAS domain"/>
    <property type="match status" value="1"/>
</dbReference>
<feature type="transmembrane region" description="Helical" evidence="1">
    <location>
        <begin position="157"/>
        <end position="178"/>
    </location>
</feature>
<dbReference type="GO" id="GO:0071111">
    <property type="term" value="F:cyclic-guanylate-specific phosphodiesterase activity"/>
    <property type="evidence" value="ECO:0007669"/>
    <property type="project" value="InterPro"/>
</dbReference>
<keyword evidence="1" id="KW-1133">Transmembrane helix</keyword>
<evidence type="ECO:0000256" key="1">
    <source>
        <dbReference type="SAM" id="Phobius"/>
    </source>
</evidence>
<dbReference type="AlphaFoldDB" id="A0A173XK39"/>
<dbReference type="SUPFAM" id="SSF55073">
    <property type="entry name" value="Nucleotide cyclase"/>
    <property type="match status" value="2"/>
</dbReference>
<dbReference type="InterPro" id="IPR000160">
    <property type="entry name" value="GGDEF_dom"/>
</dbReference>
<dbReference type="RefSeq" id="WP_055199584.1">
    <property type="nucleotide sequence ID" value="NZ_BTHH01000001.1"/>
</dbReference>
<evidence type="ECO:0000259" key="3">
    <source>
        <dbReference type="PROSITE" id="PS50887"/>
    </source>
</evidence>
<dbReference type="InterPro" id="IPR035919">
    <property type="entry name" value="EAL_sf"/>
</dbReference>
<dbReference type="Pfam" id="PF00990">
    <property type="entry name" value="GGDEF"/>
    <property type="match status" value="2"/>
</dbReference>
<organism evidence="4 5">
    <name type="scientific">Blautia wexlerae</name>
    <dbReference type="NCBI Taxonomy" id="418240"/>
    <lineage>
        <taxon>Bacteria</taxon>
        <taxon>Bacillati</taxon>
        <taxon>Bacillota</taxon>
        <taxon>Clostridia</taxon>
        <taxon>Lachnospirales</taxon>
        <taxon>Lachnospiraceae</taxon>
        <taxon>Blautia</taxon>
    </lineage>
</organism>
<dbReference type="CDD" id="cd01948">
    <property type="entry name" value="EAL"/>
    <property type="match status" value="1"/>
</dbReference>
<proteinExistence type="predicted"/>
<name>A0A173XK39_9FIRM</name>
<keyword evidence="1" id="KW-0472">Membrane</keyword>
<dbReference type="Pfam" id="PF08447">
    <property type="entry name" value="PAS_3"/>
    <property type="match status" value="1"/>
</dbReference>
<dbReference type="eggNOG" id="COG5001">
    <property type="taxonomic scope" value="Bacteria"/>
</dbReference>
<dbReference type="Gene3D" id="3.20.20.450">
    <property type="entry name" value="EAL domain"/>
    <property type="match status" value="1"/>
</dbReference>
<dbReference type="Gene3D" id="3.30.70.270">
    <property type="match status" value="2"/>
</dbReference>
<dbReference type="SMART" id="SM00052">
    <property type="entry name" value="EAL"/>
    <property type="match status" value="1"/>
</dbReference>
<dbReference type="SUPFAM" id="SSF141868">
    <property type="entry name" value="EAL domain-like"/>
    <property type="match status" value="1"/>
</dbReference>
<dbReference type="CDD" id="cd01949">
    <property type="entry name" value="GGDEF"/>
    <property type="match status" value="2"/>
</dbReference>
<feature type="transmembrane region" description="Helical" evidence="1">
    <location>
        <begin position="7"/>
        <end position="26"/>
    </location>
</feature>
<dbReference type="SUPFAM" id="SSF55785">
    <property type="entry name" value="PYP-like sensor domain (PAS domain)"/>
    <property type="match status" value="1"/>
</dbReference>
<evidence type="ECO:0000259" key="2">
    <source>
        <dbReference type="PROSITE" id="PS50883"/>
    </source>
</evidence>
<dbReference type="Proteomes" id="UP000095431">
    <property type="component" value="Unassembled WGS sequence"/>
</dbReference>
<dbReference type="InterPro" id="IPR043128">
    <property type="entry name" value="Rev_trsase/Diguanyl_cyclase"/>
</dbReference>
<dbReference type="InterPro" id="IPR029787">
    <property type="entry name" value="Nucleotide_cyclase"/>
</dbReference>
<feature type="transmembrane region" description="Helical" evidence="1">
    <location>
        <begin position="320"/>
        <end position="340"/>
    </location>
</feature>
<reference evidence="4 5" key="1">
    <citation type="submission" date="2015-09" db="EMBL/GenBank/DDBJ databases">
        <authorList>
            <consortium name="Pathogen Informatics"/>
        </authorList>
    </citation>
    <scope>NUCLEOTIDE SEQUENCE [LARGE SCALE GENOMIC DNA]</scope>
    <source>
        <strain evidence="4 5">2789STDY5834863</strain>
    </source>
</reference>
<dbReference type="Pfam" id="PF00563">
    <property type="entry name" value="EAL"/>
    <property type="match status" value="1"/>
</dbReference>
<dbReference type="PROSITE" id="PS50887">
    <property type="entry name" value="GGDEF"/>
    <property type="match status" value="2"/>
</dbReference>
<dbReference type="SMART" id="SM00267">
    <property type="entry name" value="GGDEF"/>
    <property type="match status" value="2"/>
</dbReference>
<feature type="transmembrane region" description="Helical" evidence="1">
    <location>
        <begin position="287"/>
        <end position="308"/>
    </location>
</feature>
<feature type="transmembrane region" description="Helical" evidence="1">
    <location>
        <begin position="346"/>
        <end position="366"/>
    </location>
</feature>
<gene>
    <name evidence="4" type="primary">cph2_1</name>
    <name evidence="4" type="ORF">ERS852478_00353</name>
</gene>
<sequence>MKIEKKLWITLFAFGIFAICFSGWIFRQSTAREKLFWDNTIRCETKELKEGEIKSENIALPEDFDVPKSILFKTTHTIAEVWLDGEKIYEYGNEADAPGFMKTPGSCWHIVDIPGDSSGKNLEVRIIPVYEGYYGNEVSLVYGTRGDCILKILTDSLGIPVISCGILFAAVICILLYCGAARRKRSDKTEAKIEIFLNLGFFSLLVAVWTLVQCGFLQFLIPDGRTLYFVEYFSLFLFPVPFNFLLYDICKSRYHKGALIFSILYLTNMAVDVLLQCTGIIDMSRLLSVIHVIMVANVVYTVVIILYEAGKKENDVAKKFRYPMCVVMGFGMAEMIFYYLRRFEQISILLSMGTMLFIIMLIWIQVSQYYDQYIQKQKVIYLQKIANMDMLTEAMNRNAYEDMVKYLDEGEIKLRTTGVVVFDLDDLKVINDNFGHEKGDEALKLCYQCISQAFQNVKNCFRIGGDEFAYVYHSDEKDMIPERLKTLELLLKKTAKTHKLDYPLSISAGYAYYQPDIDFDFKDIVRRSDTMLYRQKRRKKIARSTDLNHLFSRMEKHSAEEITDEVILQEKKYQSMSVDELCSVIDLLSPTTDNYPYVVDFRTDLYYIANQALDRFCIPKNGFHNVISNHKEFVYGPDYEKMKEELDDLLKTDRCTHSMEYRWLDLKKMPVWIQCKGYLVRDDNMKPLYMIGCINEIGERQKADNVSGLLGEKGFREYMDQQDTPLEKGYLLRIGIDHFKEINDNFGQEYGDFVLRKTADCISGCLSEGQKVYKLVADEFLILDVSSDQVRDADKLYDKVRVATDRFIESNEFKVMYTVSGGIVSFAALEGNQYSEALKLTDFALNEAKTLGRNRCYIFDVETYRKFLRKREITQELREAVLNGCQGFTAFYQPVFAEDKKVPYGAEALMRFTSEKLGMISPAEFIPILEETGLIIPVGRWMMREAMGKCSEIRKVLPDFRVSINISQVQASKSDVIQDISAEMKRAGLPLEALIVELTESDLLEQNINEKHFLTELRRMGISLALDDFGTGYSNFHYLSELKPEIIKIDRSFTVKAVADEQEYYLLNQFCTMIHNLDMRICIEGVENEQEWAMIRKLYPEFTQGYFWGKPCEYEEFMRKFTESRL</sequence>
<feature type="domain" description="EAL" evidence="2">
    <location>
        <begin position="870"/>
        <end position="1125"/>
    </location>
</feature>
<evidence type="ECO:0000313" key="4">
    <source>
        <dbReference type="EMBL" id="CUN52003.1"/>
    </source>
</evidence>
<feature type="transmembrane region" description="Helical" evidence="1">
    <location>
        <begin position="227"/>
        <end position="246"/>
    </location>
</feature>
<feature type="domain" description="GGDEF" evidence="3">
    <location>
        <begin position="727"/>
        <end position="861"/>
    </location>
</feature>
<feature type="domain" description="GGDEF" evidence="3">
    <location>
        <begin position="415"/>
        <end position="546"/>
    </location>
</feature>
<dbReference type="EMBL" id="CYZN01000002">
    <property type="protein sequence ID" value="CUN52003.1"/>
    <property type="molecule type" value="Genomic_DNA"/>
</dbReference>
<dbReference type="PANTHER" id="PTHR33121">
    <property type="entry name" value="CYCLIC DI-GMP PHOSPHODIESTERASE PDEF"/>
    <property type="match status" value="1"/>
</dbReference>
<keyword evidence="1" id="KW-0812">Transmembrane</keyword>
<evidence type="ECO:0000313" key="5">
    <source>
        <dbReference type="Proteomes" id="UP000095431"/>
    </source>
</evidence>
<dbReference type="NCBIfam" id="TIGR00254">
    <property type="entry name" value="GGDEF"/>
    <property type="match status" value="2"/>
</dbReference>